<name>K9AS70_9STAP</name>
<evidence type="ECO:0000313" key="8">
    <source>
        <dbReference type="Proteomes" id="UP000009885"/>
    </source>
</evidence>
<feature type="transmembrane region" description="Helical" evidence="5">
    <location>
        <begin position="6"/>
        <end position="26"/>
    </location>
</feature>
<feature type="transmembrane region" description="Helical" evidence="5">
    <location>
        <begin position="65"/>
        <end position="86"/>
    </location>
</feature>
<proteinExistence type="predicted"/>
<protein>
    <recommendedName>
        <fullName evidence="6">Cytochrome c assembly protein domain-containing protein</fullName>
    </recommendedName>
</protein>
<evidence type="ECO:0000256" key="1">
    <source>
        <dbReference type="ARBA" id="ARBA00004141"/>
    </source>
</evidence>
<dbReference type="GO" id="GO:0005886">
    <property type="term" value="C:plasma membrane"/>
    <property type="evidence" value="ECO:0007669"/>
    <property type="project" value="TreeGrafter"/>
</dbReference>
<evidence type="ECO:0000256" key="5">
    <source>
        <dbReference type="SAM" id="Phobius"/>
    </source>
</evidence>
<dbReference type="OrthoDB" id="2417400at2"/>
<dbReference type="RefSeq" id="WP_009381865.1">
    <property type="nucleotide sequence ID" value="NZ_AMSQ01000002.1"/>
</dbReference>
<evidence type="ECO:0000313" key="7">
    <source>
        <dbReference type="EMBL" id="EKU50179.1"/>
    </source>
</evidence>
<comment type="caution">
    <text evidence="7">The sequence shown here is derived from an EMBL/GenBank/DDBJ whole genome shotgun (WGS) entry which is preliminary data.</text>
</comment>
<dbReference type="AlphaFoldDB" id="K9AS70"/>
<keyword evidence="3 5" id="KW-1133">Transmembrane helix</keyword>
<feature type="transmembrane region" description="Helical" evidence="5">
    <location>
        <begin position="248"/>
        <end position="269"/>
    </location>
</feature>
<reference evidence="7 8" key="1">
    <citation type="journal article" date="2013" name="Genome Announc.">
        <title>Genome Sequence of Staphylococcus massiliensis Strain S46, Isolated from the Surface of Healthy Human Skin.</title>
        <authorList>
            <person name="Srivastav R."/>
            <person name="Singh A."/>
            <person name="Jangir P.K."/>
            <person name="Kumari C."/>
            <person name="Muduli S."/>
            <person name="Sharma R."/>
        </authorList>
    </citation>
    <scope>NUCLEOTIDE SEQUENCE [LARGE SCALE GENOMIC DNA]</scope>
    <source>
        <strain evidence="7 8">S46</strain>
    </source>
</reference>
<dbReference type="PATRIC" id="fig|1229783.3.peg.205"/>
<comment type="subcellular location">
    <subcellularLocation>
        <location evidence="1">Membrane</location>
        <topology evidence="1">Multi-pass membrane protein</topology>
    </subcellularLocation>
</comment>
<evidence type="ECO:0000256" key="4">
    <source>
        <dbReference type="ARBA" id="ARBA00023136"/>
    </source>
</evidence>
<feature type="transmembrane region" description="Helical" evidence="5">
    <location>
        <begin position="221"/>
        <end position="239"/>
    </location>
</feature>
<organism evidence="7 8">
    <name type="scientific">Staphylococcus massiliensis S46</name>
    <dbReference type="NCBI Taxonomy" id="1229783"/>
    <lineage>
        <taxon>Bacteria</taxon>
        <taxon>Bacillati</taxon>
        <taxon>Bacillota</taxon>
        <taxon>Bacilli</taxon>
        <taxon>Bacillales</taxon>
        <taxon>Staphylococcaceae</taxon>
        <taxon>Staphylococcus</taxon>
    </lineage>
</organism>
<dbReference type="Proteomes" id="UP000009885">
    <property type="component" value="Unassembled WGS sequence"/>
</dbReference>
<dbReference type="eggNOG" id="COG0755">
    <property type="taxonomic scope" value="Bacteria"/>
</dbReference>
<dbReference type="GO" id="GO:0020037">
    <property type="term" value="F:heme binding"/>
    <property type="evidence" value="ECO:0007669"/>
    <property type="project" value="InterPro"/>
</dbReference>
<dbReference type="InterPro" id="IPR002541">
    <property type="entry name" value="Cyt_c_assembly"/>
</dbReference>
<dbReference type="GO" id="GO:0017004">
    <property type="term" value="P:cytochrome complex assembly"/>
    <property type="evidence" value="ECO:0007669"/>
    <property type="project" value="InterPro"/>
</dbReference>
<keyword evidence="2 5" id="KW-0812">Transmembrane</keyword>
<feature type="domain" description="Cytochrome c assembly protein" evidence="6">
    <location>
        <begin position="70"/>
        <end position="267"/>
    </location>
</feature>
<feature type="transmembrane region" description="Helical" evidence="5">
    <location>
        <begin position="133"/>
        <end position="158"/>
    </location>
</feature>
<accession>K9AS70</accession>
<evidence type="ECO:0000256" key="2">
    <source>
        <dbReference type="ARBA" id="ARBA00022692"/>
    </source>
</evidence>
<keyword evidence="4 5" id="KW-0472">Membrane</keyword>
<dbReference type="PANTHER" id="PTHR30071:SF15">
    <property type="entry name" value="PROTEIN HEMX"/>
    <property type="match status" value="1"/>
</dbReference>
<dbReference type="PANTHER" id="PTHR30071">
    <property type="entry name" value="HEME EXPORTER PROTEIN C"/>
    <property type="match status" value="1"/>
</dbReference>
<dbReference type="EMBL" id="AMSQ01000002">
    <property type="protein sequence ID" value="EKU50179.1"/>
    <property type="molecule type" value="Genomic_DNA"/>
</dbReference>
<feature type="transmembrane region" description="Helical" evidence="5">
    <location>
        <begin position="93"/>
        <end position="113"/>
    </location>
</feature>
<gene>
    <name evidence="7" type="ORF">C273_01005</name>
</gene>
<feature type="transmembrane region" description="Helical" evidence="5">
    <location>
        <begin position="38"/>
        <end position="59"/>
    </location>
</feature>
<dbReference type="STRING" id="1229783.C273_01005"/>
<evidence type="ECO:0000256" key="3">
    <source>
        <dbReference type="ARBA" id="ARBA00022989"/>
    </source>
</evidence>
<dbReference type="InterPro" id="IPR045062">
    <property type="entry name" value="Cyt_c_biogenesis_CcsA/CcmC"/>
</dbReference>
<feature type="transmembrane region" description="Helical" evidence="5">
    <location>
        <begin position="184"/>
        <end position="209"/>
    </location>
</feature>
<evidence type="ECO:0000259" key="6">
    <source>
        <dbReference type="Pfam" id="PF01578"/>
    </source>
</evidence>
<keyword evidence="8" id="KW-1185">Reference proteome</keyword>
<dbReference type="Pfam" id="PF01578">
    <property type="entry name" value="Cytochrom_C_asm"/>
    <property type="match status" value="1"/>
</dbReference>
<sequence length="278" mass="32116">MQDSIFIRFHEIILLIYVLSIGFYFIDFIKHNYKVKMLGVYTLGIVWVLQTISLTMFIIETRDFPFGSISEVFNVLTWLIILVSLITHRIKRLDFSIFLLNLIGFTLLTLHTFQPTQYSSGGLRLEAVNELLMIHISLAIVSYVAFAFAFVNGLLFLVQYRNLKEKRFDHSYFRIGSVAFLEQLLFYSTLTGFIILVLSLILGGLWGLFTIGSGILLDPKVISSSIIALLYGIFIYLFVRRKLNPKHLIYINIVLFLLCMINMIVITQLSTFHQWTGK</sequence>